<dbReference type="Proteomes" id="UP001320715">
    <property type="component" value="Unassembled WGS sequence"/>
</dbReference>
<dbReference type="PANTHER" id="PTHR32308:SF10">
    <property type="entry name" value="CITRATE LYASE SUBUNIT BETA"/>
    <property type="match status" value="1"/>
</dbReference>
<dbReference type="EMBL" id="JAAAML010000002">
    <property type="protein sequence ID" value="MCO6408769.1"/>
    <property type="molecule type" value="Genomic_DNA"/>
</dbReference>
<dbReference type="Gene3D" id="3.20.20.60">
    <property type="entry name" value="Phosphoenolpyruvate-binding domains"/>
    <property type="match status" value="1"/>
</dbReference>
<comment type="caution">
    <text evidence="6">The sequence shown here is derived from an EMBL/GenBank/DDBJ whole genome shotgun (WGS) entry which is preliminary data.</text>
</comment>
<dbReference type="RefSeq" id="WP_252915860.1">
    <property type="nucleotide sequence ID" value="NZ_JAAAML010000002.1"/>
</dbReference>
<evidence type="ECO:0000256" key="2">
    <source>
        <dbReference type="ARBA" id="ARBA00005568"/>
    </source>
</evidence>
<evidence type="ECO:0000256" key="1">
    <source>
        <dbReference type="ARBA" id="ARBA00001946"/>
    </source>
</evidence>
<evidence type="ECO:0000256" key="4">
    <source>
        <dbReference type="ARBA" id="ARBA00022842"/>
    </source>
</evidence>
<dbReference type="InterPro" id="IPR015813">
    <property type="entry name" value="Pyrv/PenolPyrv_kinase-like_dom"/>
</dbReference>
<feature type="domain" description="HpcH/HpaI aldolase/citrate lyase" evidence="5">
    <location>
        <begin position="14"/>
        <end position="236"/>
    </location>
</feature>
<dbReference type="PIRSF" id="PIRSF015582">
    <property type="entry name" value="Cit_lyase_B"/>
    <property type="match status" value="1"/>
</dbReference>
<name>A0ABT1CRE1_9HYPH</name>
<dbReference type="PANTHER" id="PTHR32308">
    <property type="entry name" value="LYASE BETA SUBUNIT, PUTATIVE (AFU_ORTHOLOGUE AFUA_4G13030)-RELATED"/>
    <property type="match status" value="1"/>
</dbReference>
<organism evidence="6 7">
    <name type="scientific">Hoeflea alexandrii</name>
    <dbReference type="NCBI Taxonomy" id="288436"/>
    <lineage>
        <taxon>Bacteria</taxon>
        <taxon>Pseudomonadati</taxon>
        <taxon>Pseudomonadota</taxon>
        <taxon>Alphaproteobacteria</taxon>
        <taxon>Hyphomicrobiales</taxon>
        <taxon>Rhizobiaceae</taxon>
        <taxon>Hoeflea</taxon>
    </lineage>
</organism>
<evidence type="ECO:0000256" key="3">
    <source>
        <dbReference type="ARBA" id="ARBA00022723"/>
    </source>
</evidence>
<sequence>MTQTSPFRPVRPRRSALYLPANNARALEKLPQLACDSAVIDLEDSVAPGAKDEARESLRRFFRDGRAAALPDGVETVIRINSLSSPWGAEDLLAARGCKPGAILIPKVETPEDIIAVEDALEQTDAALSLRLWAMIETPRGVMNAGHIARTARSDGARLDCLITGTNDLMKETGVASLPGRPWLSSWLMQIVLAARAYGLDVLDGVYNDFRDEAGLKRECDEGRAMGFDGKTLIHPAQIGPANQAFGIPAGQLAEAKAIAEAFSLPENQDRGVISLDGKMVERLHLEMAERLIEKAARIAARHDGDHTT</sequence>
<evidence type="ECO:0000313" key="7">
    <source>
        <dbReference type="Proteomes" id="UP001320715"/>
    </source>
</evidence>
<keyword evidence="4" id="KW-0460">Magnesium</keyword>
<comment type="similarity">
    <text evidence="2">Belongs to the HpcH/HpaI aldolase family.</text>
</comment>
<proteinExistence type="inferred from homology"/>
<dbReference type="InterPro" id="IPR011206">
    <property type="entry name" value="Citrate_lyase_beta/mcl1/mcl2"/>
</dbReference>
<evidence type="ECO:0000313" key="6">
    <source>
        <dbReference type="EMBL" id="MCO6408769.1"/>
    </source>
</evidence>
<protein>
    <submittedName>
        <fullName evidence="6">HpcH/HpaI aldolase/citrate lyase family protein</fullName>
    </submittedName>
</protein>
<dbReference type="InterPro" id="IPR040442">
    <property type="entry name" value="Pyrv_kinase-like_dom_sf"/>
</dbReference>
<reference evidence="6 7" key="1">
    <citation type="submission" date="2020-01" db="EMBL/GenBank/DDBJ databases">
        <title>Genomes of bacteria type strains.</title>
        <authorList>
            <person name="Chen J."/>
            <person name="Zhu S."/>
            <person name="Yang J."/>
        </authorList>
    </citation>
    <scope>NUCLEOTIDE SEQUENCE [LARGE SCALE GENOMIC DNA]</scope>
    <source>
        <strain evidence="6 7">DSM 16655</strain>
    </source>
</reference>
<gene>
    <name evidence="6" type="ORF">GTW23_11340</name>
</gene>
<keyword evidence="6" id="KW-0456">Lyase</keyword>
<comment type="cofactor">
    <cofactor evidence="1">
        <name>Mg(2+)</name>
        <dbReference type="ChEBI" id="CHEBI:18420"/>
    </cofactor>
</comment>
<accession>A0ABT1CRE1</accession>
<keyword evidence="3" id="KW-0479">Metal-binding</keyword>
<dbReference type="SUPFAM" id="SSF51621">
    <property type="entry name" value="Phosphoenolpyruvate/pyruvate domain"/>
    <property type="match status" value="1"/>
</dbReference>
<keyword evidence="7" id="KW-1185">Reference proteome</keyword>
<evidence type="ECO:0000259" key="5">
    <source>
        <dbReference type="Pfam" id="PF03328"/>
    </source>
</evidence>
<dbReference type="InterPro" id="IPR005000">
    <property type="entry name" value="Aldolase/citrate-lyase_domain"/>
</dbReference>
<dbReference type="Pfam" id="PF03328">
    <property type="entry name" value="HpcH_HpaI"/>
    <property type="match status" value="1"/>
</dbReference>
<dbReference type="GO" id="GO:0016829">
    <property type="term" value="F:lyase activity"/>
    <property type="evidence" value="ECO:0007669"/>
    <property type="project" value="UniProtKB-KW"/>
</dbReference>